<keyword evidence="3" id="KW-1185">Reference proteome</keyword>
<dbReference type="Proteomes" id="UP001165122">
    <property type="component" value="Unassembled WGS sequence"/>
</dbReference>
<evidence type="ECO:0000256" key="1">
    <source>
        <dbReference type="SAM" id="MobiDB-lite"/>
    </source>
</evidence>
<comment type="caution">
    <text evidence="2">The sequence shown here is derived from an EMBL/GenBank/DDBJ whole genome shotgun (WGS) entry which is preliminary data.</text>
</comment>
<evidence type="ECO:0000313" key="2">
    <source>
        <dbReference type="EMBL" id="GMI02547.1"/>
    </source>
</evidence>
<organism evidence="2 3">
    <name type="scientific">Triparma laevis f. longispina</name>
    <dbReference type="NCBI Taxonomy" id="1714387"/>
    <lineage>
        <taxon>Eukaryota</taxon>
        <taxon>Sar</taxon>
        <taxon>Stramenopiles</taxon>
        <taxon>Ochrophyta</taxon>
        <taxon>Bolidophyceae</taxon>
        <taxon>Parmales</taxon>
        <taxon>Triparmaceae</taxon>
        <taxon>Triparma</taxon>
    </lineage>
</organism>
<dbReference type="AlphaFoldDB" id="A0A9W7C615"/>
<evidence type="ECO:0000313" key="3">
    <source>
        <dbReference type="Proteomes" id="UP001165122"/>
    </source>
</evidence>
<feature type="region of interest" description="Disordered" evidence="1">
    <location>
        <begin position="348"/>
        <end position="409"/>
    </location>
</feature>
<reference evidence="3" key="1">
    <citation type="journal article" date="2023" name="Commun. Biol.">
        <title>Genome analysis of Parmales, the sister group of diatoms, reveals the evolutionary specialization of diatoms from phago-mixotrophs to photoautotrophs.</title>
        <authorList>
            <person name="Ban H."/>
            <person name="Sato S."/>
            <person name="Yoshikawa S."/>
            <person name="Yamada K."/>
            <person name="Nakamura Y."/>
            <person name="Ichinomiya M."/>
            <person name="Sato N."/>
            <person name="Blanc-Mathieu R."/>
            <person name="Endo H."/>
            <person name="Kuwata A."/>
            <person name="Ogata H."/>
        </authorList>
    </citation>
    <scope>NUCLEOTIDE SEQUENCE [LARGE SCALE GENOMIC DNA]</scope>
    <source>
        <strain evidence="3">NIES 3700</strain>
    </source>
</reference>
<accession>A0A9W7C615</accession>
<sequence>MTTLRAGSVLGISLRAQLEFRATTRTKNRWKKGFFTFNEITCSMFLHSAPGKDPMDVYEISSCIEKPNRMFKRKNRMDVLCTDGELLSLSAPTKELKVQFMDKFSESCTPTNSAATRQLRSDMASESRKVIALTSLHDRLQQKYDALLLQNGEALNAEKSTATKLAMEKFVNLLLTRSQSSVSRAFLRLKSNAMEKNSALTQRKNRSMSSIVTAIKSWQVRTKSHFFIKWVRYCIVDDVKDKISTYERAQTLAVAKRQLKSSVAVVLDIVSEARRQEIELMEAELNALDTAGGGRGGVGGGEKTMNERIEELVKESYEKAMEKVEGLEIPHSPAKQINKSFGEGVINSPDIHIFSDDEGDSINNGNNNNNGGGPEDDLNPRDLSFVPDKKLGYYKKGDEPSDDETEEVEANLSFVPDQISKIEKRLSLTSALNFFPTPTKEEGL</sequence>
<feature type="compositionally biased region" description="Basic and acidic residues" evidence="1">
    <location>
        <begin position="387"/>
        <end position="399"/>
    </location>
</feature>
<proteinExistence type="predicted"/>
<name>A0A9W7C615_9STRA</name>
<protein>
    <submittedName>
        <fullName evidence="2">Uncharacterized protein</fullName>
    </submittedName>
</protein>
<gene>
    <name evidence="2" type="ORF">TrLO_g8530</name>
</gene>
<feature type="compositionally biased region" description="Acidic residues" evidence="1">
    <location>
        <begin position="400"/>
        <end position="409"/>
    </location>
</feature>
<dbReference type="OrthoDB" id="196239at2759"/>
<dbReference type="EMBL" id="BRXW01000045">
    <property type="protein sequence ID" value="GMI02547.1"/>
    <property type="molecule type" value="Genomic_DNA"/>
</dbReference>